<keyword evidence="2" id="KW-0378">Hydrolase</keyword>
<feature type="domain" description="AB hydrolase-1" evidence="1">
    <location>
        <begin position="61"/>
        <end position="274"/>
    </location>
</feature>
<gene>
    <name evidence="2" type="ORF">ACFFK0_00555</name>
</gene>
<dbReference type="EMBL" id="JBHLWN010000004">
    <property type="protein sequence ID" value="MFC0210947.1"/>
    <property type="molecule type" value="Genomic_DNA"/>
</dbReference>
<accession>A0ABV6DEA4</accession>
<dbReference type="Pfam" id="PF00561">
    <property type="entry name" value="Abhydrolase_1"/>
    <property type="match status" value="1"/>
</dbReference>
<organism evidence="2 3">
    <name type="scientific">Paenibacillus chartarius</name>
    <dbReference type="NCBI Taxonomy" id="747481"/>
    <lineage>
        <taxon>Bacteria</taxon>
        <taxon>Bacillati</taxon>
        <taxon>Bacillota</taxon>
        <taxon>Bacilli</taxon>
        <taxon>Bacillales</taxon>
        <taxon>Paenibacillaceae</taxon>
        <taxon>Paenibacillus</taxon>
    </lineage>
</organism>
<protein>
    <submittedName>
        <fullName evidence="2">Alpha/beta fold hydrolase</fullName>
    </submittedName>
</protein>
<evidence type="ECO:0000313" key="3">
    <source>
        <dbReference type="Proteomes" id="UP001589776"/>
    </source>
</evidence>
<proteinExistence type="predicted"/>
<dbReference type="Proteomes" id="UP001589776">
    <property type="component" value="Unassembled WGS sequence"/>
</dbReference>
<dbReference type="PRINTS" id="PR00111">
    <property type="entry name" value="ABHYDROLASE"/>
</dbReference>
<comment type="caution">
    <text evidence="2">The sequence shown here is derived from an EMBL/GenBank/DDBJ whole genome shotgun (WGS) entry which is preliminary data.</text>
</comment>
<dbReference type="GO" id="GO:0016787">
    <property type="term" value="F:hydrolase activity"/>
    <property type="evidence" value="ECO:0007669"/>
    <property type="project" value="UniProtKB-KW"/>
</dbReference>
<dbReference type="InterPro" id="IPR000073">
    <property type="entry name" value="AB_hydrolase_1"/>
</dbReference>
<reference evidence="2 3" key="1">
    <citation type="submission" date="2024-09" db="EMBL/GenBank/DDBJ databases">
        <authorList>
            <person name="Sun Q."/>
            <person name="Mori K."/>
        </authorList>
    </citation>
    <scope>NUCLEOTIDE SEQUENCE [LARGE SCALE GENOMIC DNA]</scope>
    <source>
        <strain evidence="2 3">CCM 7759</strain>
    </source>
</reference>
<keyword evidence="3" id="KW-1185">Reference proteome</keyword>
<dbReference type="Gene3D" id="3.40.50.1820">
    <property type="entry name" value="alpha/beta hydrolase"/>
    <property type="match status" value="1"/>
</dbReference>
<evidence type="ECO:0000313" key="2">
    <source>
        <dbReference type="EMBL" id="MFC0210947.1"/>
    </source>
</evidence>
<dbReference type="SUPFAM" id="SSF53474">
    <property type="entry name" value="alpha/beta-Hydrolases"/>
    <property type="match status" value="1"/>
</dbReference>
<dbReference type="InterPro" id="IPR029058">
    <property type="entry name" value="AB_hydrolase_fold"/>
</dbReference>
<dbReference type="RefSeq" id="WP_377467558.1">
    <property type="nucleotide sequence ID" value="NZ_JBHLWN010000004.1"/>
</dbReference>
<name>A0ABV6DEA4_9BACL</name>
<evidence type="ECO:0000259" key="1">
    <source>
        <dbReference type="Pfam" id="PF00561"/>
    </source>
</evidence>
<sequence>MRYHTIYKSKQGKAILHQHYDKYVDSLGVEVERRYVPTRFGRTHVLQLGPEGAKPLMILQGGNCVNPMTLSWFAPLFRQYRIYAPDTIGHPGYSDETRLSGKDHSLAVWLSDVMVELGLTRSAWIGPSFGAGMVLRLAAHMPEKIACAALIAPAGIRLGDKSAMIRQILLPLIRYRLGGNPKHLNRIAEAMSLGGMKETDKSIIGHIFRYVKLEQDMPKLSELEELTGYRAPTLLIAGNRDIFFPGDRVISRAKDVIPNLMEAKLLDMGHFPSDEMLRLMNKEIQVFLEQTYLLNEDK</sequence>